<evidence type="ECO:0000256" key="1">
    <source>
        <dbReference type="SAM" id="Phobius"/>
    </source>
</evidence>
<evidence type="ECO:0008006" key="4">
    <source>
        <dbReference type="Google" id="ProtNLM"/>
    </source>
</evidence>
<reference evidence="2" key="2">
    <citation type="submission" date="2020-02" db="EMBL/GenBank/DDBJ databases">
        <authorList>
            <person name="Gilchrist C.L.M."/>
            <person name="Chooi Y.-H."/>
        </authorList>
    </citation>
    <scope>NUCLEOTIDE SEQUENCE</scope>
    <source>
        <strain evidence="2">MST-FP2251</strain>
    </source>
</reference>
<comment type="caution">
    <text evidence="2">The sequence shown here is derived from an EMBL/GenBank/DDBJ whole genome shotgun (WGS) entry which is preliminary data.</text>
</comment>
<keyword evidence="1" id="KW-1133">Transmembrane helix</keyword>
<feature type="transmembrane region" description="Helical" evidence="1">
    <location>
        <begin position="16"/>
        <end position="35"/>
    </location>
</feature>
<name>A0AAD4CSB3_ASPNN</name>
<evidence type="ECO:0000313" key="2">
    <source>
        <dbReference type="EMBL" id="KAF9891804.1"/>
    </source>
</evidence>
<proteinExistence type="predicted"/>
<dbReference type="Proteomes" id="UP001194746">
    <property type="component" value="Unassembled WGS sequence"/>
</dbReference>
<reference evidence="2" key="1">
    <citation type="journal article" date="2019" name="Beilstein J. Org. Chem.">
        <title>Nanangenines: drimane sesquiterpenoids as the dominant metabolite cohort of a novel Australian fungus, Aspergillus nanangensis.</title>
        <authorList>
            <person name="Lacey H.J."/>
            <person name="Gilchrist C.L.M."/>
            <person name="Crombie A."/>
            <person name="Kalaitzis J.A."/>
            <person name="Vuong D."/>
            <person name="Rutledge P.J."/>
            <person name="Turner P."/>
            <person name="Pitt J.I."/>
            <person name="Lacey E."/>
            <person name="Chooi Y.H."/>
            <person name="Piggott A.M."/>
        </authorList>
    </citation>
    <scope>NUCLEOTIDE SEQUENCE</scope>
    <source>
        <strain evidence="2">MST-FP2251</strain>
    </source>
</reference>
<keyword evidence="1" id="KW-0472">Membrane</keyword>
<protein>
    <recommendedName>
        <fullName evidence="4">MARVEL domain-containing protein</fullName>
    </recommendedName>
</protein>
<dbReference type="EMBL" id="VCAU01000016">
    <property type="protein sequence ID" value="KAF9891804.1"/>
    <property type="molecule type" value="Genomic_DNA"/>
</dbReference>
<gene>
    <name evidence="2" type="ORF">FE257_003285</name>
</gene>
<accession>A0AAD4CSB3</accession>
<dbReference type="AlphaFoldDB" id="A0AAD4CSB3"/>
<evidence type="ECO:0000313" key="3">
    <source>
        <dbReference type="Proteomes" id="UP001194746"/>
    </source>
</evidence>
<feature type="transmembrane region" description="Helical" evidence="1">
    <location>
        <begin position="87"/>
        <end position="109"/>
    </location>
</feature>
<keyword evidence="3" id="KW-1185">Reference proteome</keyword>
<feature type="transmembrane region" description="Helical" evidence="1">
    <location>
        <begin position="55"/>
        <end position="75"/>
    </location>
</feature>
<organism evidence="2 3">
    <name type="scientific">Aspergillus nanangensis</name>
    <dbReference type="NCBI Taxonomy" id="2582783"/>
    <lineage>
        <taxon>Eukaryota</taxon>
        <taxon>Fungi</taxon>
        <taxon>Dikarya</taxon>
        <taxon>Ascomycota</taxon>
        <taxon>Pezizomycotina</taxon>
        <taxon>Eurotiomycetes</taxon>
        <taxon>Eurotiomycetidae</taxon>
        <taxon>Eurotiales</taxon>
        <taxon>Aspergillaceae</taxon>
        <taxon>Aspergillus</taxon>
        <taxon>Aspergillus subgen. Circumdati</taxon>
    </lineage>
</organism>
<sequence>MNAVPYEVRDGTRAILSLRAIAGFSSLAALAAFGWSQSMHDSDEVVVSDLGHALVSPVVGAVQYTFVWSLIILPVRMSMSGPLHPGIYVTFDLFAWAAILATMIIYLMLMAPYFSGDGYSCGGSYSRSEGCKGKTVADVEKFGTAMAWLAL</sequence>
<keyword evidence="1" id="KW-0812">Transmembrane</keyword>